<dbReference type="EMBL" id="JACIDK010000006">
    <property type="protein sequence ID" value="MBB3892827.1"/>
    <property type="molecule type" value="Genomic_DNA"/>
</dbReference>
<evidence type="ECO:0000256" key="1">
    <source>
        <dbReference type="ARBA" id="ARBA00007613"/>
    </source>
</evidence>
<name>A0A840A6J2_9CAUL</name>
<keyword evidence="4" id="KW-1185">Reference proteome</keyword>
<dbReference type="Pfam" id="PF02321">
    <property type="entry name" value="OEP"/>
    <property type="match status" value="2"/>
</dbReference>
<organism evidence="3 4">
    <name type="scientific">Phenylobacterium haematophilum</name>
    <dbReference type="NCBI Taxonomy" id="98513"/>
    <lineage>
        <taxon>Bacteria</taxon>
        <taxon>Pseudomonadati</taxon>
        <taxon>Pseudomonadota</taxon>
        <taxon>Alphaproteobacteria</taxon>
        <taxon>Caulobacterales</taxon>
        <taxon>Caulobacteraceae</taxon>
        <taxon>Phenylobacterium</taxon>
    </lineage>
</organism>
<comment type="caution">
    <text evidence="3">The sequence shown here is derived from an EMBL/GenBank/DDBJ whole genome shotgun (WGS) entry which is preliminary data.</text>
</comment>
<dbReference type="PANTHER" id="PTHR30203">
    <property type="entry name" value="OUTER MEMBRANE CATION EFFLUX PROTEIN"/>
    <property type="match status" value="1"/>
</dbReference>
<dbReference type="SUPFAM" id="SSF56954">
    <property type="entry name" value="Outer membrane efflux proteins (OEP)"/>
    <property type="match status" value="1"/>
</dbReference>
<dbReference type="AlphaFoldDB" id="A0A840A6J2"/>
<evidence type="ECO:0000313" key="3">
    <source>
        <dbReference type="EMBL" id="MBB3892827.1"/>
    </source>
</evidence>
<dbReference type="GO" id="GO:0015562">
    <property type="term" value="F:efflux transmembrane transporter activity"/>
    <property type="evidence" value="ECO:0007669"/>
    <property type="project" value="InterPro"/>
</dbReference>
<dbReference type="InterPro" id="IPR003423">
    <property type="entry name" value="OMP_efflux"/>
</dbReference>
<proteinExistence type="inferred from homology"/>
<feature type="chain" id="PRO_5032465252" evidence="2">
    <location>
        <begin position="34"/>
        <end position="436"/>
    </location>
</feature>
<keyword evidence="2" id="KW-0732">Signal</keyword>
<evidence type="ECO:0000256" key="2">
    <source>
        <dbReference type="SAM" id="SignalP"/>
    </source>
</evidence>
<gene>
    <name evidence="3" type="ORF">GGQ61_003565</name>
</gene>
<protein>
    <submittedName>
        <fullName evidence="3">Cobalt-zinc-cadmium efflux system outer membrane protein</fullName>
    </submittedName>
</protein>
<accession>A0A840A6J2</accession>
<dbReference type="RefSeq" id="WP_183775761.1">
    <property type="nucleotide sequence ID" value="NZ_JACIDK010000006.1"/>
</dbReference>
<comment type="similarity">
    <text evidence="1">Belongs to the outer membrane factor (OMF) (TC 1.B.17) family.</text>
</comment>
<dbReference type="PANTHER" id="PTHR30203:SF24">
    <property type="entry name" value="BLR4935 PROTEIN"/>
    <property type="match status" value="1"/>
</dbReference>
<sequence>MSKFRVGRAFARPGFAFAASLVLSLTGESSAFAQPSSSATAGPNLDLAAALSLASAADPAVSGWEARLTAAEANIRQAGVKPNPALGLETENVAGSGPYSMLSGSQTTLSYQQVLERGGKREARVGLARANAEVARRRRDVRRLDLLRDVQLAYAEALAAEADLLIAEARLIAARSAQTDVDRRVRAARDPLFAGSRAESTAAQAQVERDQAQAATENARAVLARFWGGSANFTLNLETFFSVAPPGIPGPVAAADLALLEGERDVASANIRIEQSRAVVDPTVRAGVRYFGDGRDVAFVVGGTIPLRLYDTNKAGVERALSERNAAEADLATERIVREREIARLTARLVASATESERLRAEVIPSAIRAVEQVREGFNRGGFQYINVADAERALADARARRVAVLRQFHIDQAALDRLTGRHAALASSNLNAERR</sequence>
<reference evidence="3 4" key="1">
    <citation type="submission" date="2020-08" db="EMBL/GenBank/DDBJ databases">
        <title>Genomic Encyclopedia of Type Strains, Phase IV (KMG-IV): sequencing the most valuable type-strain genomes for metagenomic binning, comparative biology and taxonomic classification.</title>
        <authorList>
            <person name="Goeker M."/>
        </authorList>
    </citation>
    <scope>NUCLEOTIDE SEQUENCE [LARGE SCALE GENOMIC DNA]</scope>
    <source>
        <strain evidence="3 4">DSM 21793</strain>
    </source>
</reference>
<dbReference type="Proteomes" id="UP000530564">
    <property type="component" value="Unassembled WGS sequence"/>
</dbReference>
<evidence type="ECO:0000313" key="4">
    <source>
        <dbReference type="Proteomes" id="UP000530564"/>
    </source>
</evidence>
<dbReference type="InterPro" id="IPR010131">
    <property type="entry name" value="MdtP/NodT-like"/>
</dbReference>
<feature type="signal peptide" evidence="2">
    <location>
        <begin position="1"/>
        <end position="33"/>
    </location>
</feature>
<dbReference type="Gene3D" id="1.20.1600.10">
    <property type="entry name" value="Outer membrane efflux proteins (OEP)"/>
    <property type="match status" value="1"/>
</dbReference>